<organism evidence="2 3">
    <name type="scientific">Schizophyllum amplum</name>
    <dbReference type="NCBI Taxonomy" id="97359"/>
    <lineage>
        <taxon>Eukaryota</taxon>
        <taxon>Fungi</taxon>
        <taxon>Dikarya</taxon>
        <taxon>Basidiomycota</taxon>
        <taxon>Agaricomycotina</taxon>
        <taxon>Agaricomycetes</taxon>
        <taxon>Agaricomycetidae</taxon>
        <taxon>Agaricales</taxon>
        <taxon>Schizophyllaceae</taxon>
        <taxon>Schizophyllum</taxon>
    </lineage>
</organism>
<evidence type="ECO:0000256" key="1">
    <source>
        <dbReference type="SAM" id="MobiDB-lite"/>
    </source>
</evidence>
<name>A0A550C233_9AGAR</name>
<feature type="compositionally biased region" description="Low complexity" evidence="1">
    <location>
        <begin position="16"/>
        <end position="27"/>
    </location>
</feature>
<dbReference type="Proteomes" id="UP000320762">
    <property type="component" value="Unassembled WGS sequence"/>
</dbReference>
<keyword evidence="3" id="KW-1185">Reference proteome</keyword>
<feature type="region of interest" description="Disordered" evidence="1">
    <location>
        <begin position="1"/>
        <end position="66"/>
    </location>
</feature>
<evidence type="ECO:0000313" key="2">
    <source>
        <dbReference type="EMBL" id="TRM58863.1"/>
    </source>
</evidence>
<evidence type="ECO:0000313" key="3">
    <source>
        <dbReference type="Proteomes" id="UP000320762"/>
    </source>
</evidence>
<dbReference type="AlphaFoldDB" id="A0A550C233"/>
<reference evidence="2 3" key="1">
    <citation type="journal article" date="2019" name="New Phytol.">
        <title>Comparative genomics reveals unique wood-decay strategies and fruiting body development in the Schizophyllaceae.</title>
        <authorList>
            <person name="Almasi E."/>
            <person name="Sahu N."/>
            <person name="Krizsan K."/>
            <person name="Balint B."/>
            <person name="Kovacs G.M."/>
            <person name="Kiss B."/>
            <person name="Cseklye J."/>
            <person name="Drula E."/>
            <person name="Henrissat B."/>
            <person name="Nagy I."/>
            <person name="Chovatia M."/>
            <person name="Adam C."/>
            <person name="LaButti K."/>
            <person name="Lipzen A."/>
            <person name="Riley R."/>
            <person name="Grigoriev I.V."/>
            <person name="Nagy L.G."/>
        </authorList>
    </citation>
    <scope>NUCLEOTIDE SEQUENCE [LARGE SCALE GENOMIC DNA]</scope>
    <source>
        <strain evidence="2 3">NL-1724</strain>
    </source>
</reference>
<proteinExistence type="predicted"/>
<comment type="caution">
    <text evidence="2">The sequence shown here is derived from an EMBL/GenBank/DDBJ whole genome shotgun (WGS) entry which is preliminary data.</text>
</comment>
<gene>
    <name evidence="2" type="ORF">BD626DRAFT_509856</name>
</gene>
<protein>
    <submittedName>
        <fullName evidence="2">Uncharacterized protein</fullName>
    </submittedName>
</protein>
<dbReference type="EMBL" id="VDMD01000032">
    <property type="protein sequence ID" value="TRM58863.1"/>
    <property type="molecule type" value="Genomic_DNA"/>
</dbReference>
<accession>A0A550C233</accession>
<sequence length="180" mass="19980">MPSGSYGKRYPPPLSSSPTDTPSVTCTHHACPSIPPIRTRRISEGDEHALASSETRTAHWHPPTSRRCHPLVRVRSSTRSRALFAGRRELLAIELRVEFPYRRKSRGRLPIARGEPASISPTLSNLPWRTTHNEPLRGALLGRVRQRFSGEFANPCPVSLSAASFPISALPRATRPRATH</sequence>